<dbReference type="eggNOG" id="ENOG502SZQJ">
    <property type="taxonomic scope" value="Eukaryota"/>
</dbReference>
<feature type="transmembrane region" description="Helical" evidence="1">
    <location>
        <begin position="98"/>
        <end position="115"/>
    </location>
</feature>
<feature type="transmembrane region" description="Helical" evidence="1">
    <location>
        <begin position="127"/>
        <end position="150"/>
    </location>
</feature>
<dbReference type="GeneID" id="189016"/>
<keyword evidence="1" id="KW-0812">Transmembrane</keyword>
<proteinExistence type="predicted"/>
<dbReference type="EMBL" id="BX284605">
    <property type="protein sequence ID" value="CCD70567.1"/>
    <property type="molecule type" value="Genomic_DNA"/>
</dbReference>
<dbReference type="KEGG" id="cel:CELE_T28A11.10"/>
<dbReference type="PhylomeDB" id="P91506"/>
<dbReference type="AGR" id="WB:WBGene00005595"/>
<keyword evidence="3" id="KW-1185">Reference proteome</keyword>
<dbReference type="Pfam" id="PF10319">
    <property type="entry name" value="7TM_GPCR_Srj"/>
    <property type="match status" value="1"/>
</dbReference>
<accession>P91506</accession>
<reference evidence="2 3" key="1">
    <citation type="journal article" date="1998" name="Science">
        <title>Genome sequence of the nematode C. elegans: a platform for investigating biology.</title>
        <authorList>
            <consortium name="The C. elegans sequencing consortium"/>
            <person name="Sulson J.E."/>
            <person name="Waterston R."/>
        </authorList>
    </citation>
    <scope>NUCLEOTIDE SEQUENCE [LARGE SCALE GENOMIC DNA]</scope>
    <source>
        <strain evidence="2 3">Bristol N2</strain>
    </source>
</reference>
<feature type="transmembrane region" description="Helical" evidence="1">
    <location>
        <begin position="247"/>
        <end position="272"/>
    </location>
</feature>
<sequence>MIYMNWYHQNVPKILGALSFLVNPIFIYLVVTKTKTQVGSYKNLLIMFSVFDILYSISEILTPLGVQGNKHGFVVFISDGLFFEYPELGQHAMSNRCGFISISYALLIIHFVYRYMALFYPHKLHLFFRPIGILFLTLLMLFHAGSWTMICQNCLAADDEVRKIVRSSFIDQYGEESNGVPMLAALYWGVRPGIQFRSWLGIILLTIISWYSMAVYFVLGYKIIHKIRCMTINRTLSATSLRLQRQLFVTLVVQTCIPIVASFLPTVISWYAPIFGIDIGWWNTNVSTIALAAFPCIDPLAVIILVPNYRNTLLRRPISIEPDTSGNINPPISNVVSMVRRITTIAGTAF</sequence>
<gene>
    <name evidence="2 4" type="primary">srj-7</name>
    <name evidence="2" type="ORF">CELE_T28A11.10</name>
    <name evidence="4" type="ORF">T28A11.10</name>
</gene>
<keyword evidence="1" id="KW-1133">Transmembrane helix</keyword>
<dbReference type="WormBase" id="T28A11.10">
    <property type="protein sequence ID" value="CE17269"/>
    <property type="gene ID" value="WBGene00005595"/>
    <property type="gene designation" value="srj-7"/>
</dbReference>
<evidence type="ECO:0000313" key="2">
    <source>
        <dbReference type="EMBL" id="CCD70567.1"/>
    </source>
</evidence>
<dbReference type="PIR" id="T28975">
    <property type="entry name" value="T28975"/>
</dbReference>
<evidence type="ECO:0000256" key="1">
    <source>
        <dbReference type="SAM" id="Phobius"/>
    </source>
</evidence>
<dbReference type="OrthoDB" id="5818984at2759"/>
<dbReference type="AlphaFoldDB" id="P91506"/>
<name>P91506_CAEEL</name>
<dbReference type="PaxDb" id="6239-T28A11.10"/>
<dbReference type="OMA" id="LVPNYRN"/>
<keyword evidence="1" id="KW-0472">Membrane</keyword>
<feature type="transmembrane region" description="Helical" evidence="1">
    <location>
        <begin position="14"/>
        <end position="32"/>
    </location>
</feature>
<keyword evidence="2" id="KW-0675">Receptor</keyword>
<dbReference type="RefSeq" id="NP_503890.1">
    <property type="nucleotide sequence ID" value="NM_071489.1"/>
</dbReference>
<dbReference type="HOGENOM" id="CLU_036335_0_0_1"/>
<dbReference type="PANTHER" id="PTHR45907">
    <property type="entry name" value="SERPENTINE RECEPTOR, CLASS J"/>
    <property type="match status" value="1"/>
</dbReference>
<feature type="transmembrane region" description="Helical" evidence="1">
    <location>
        <begin position="199"/>
        <end position="224"/>
    </location>
</feature>
<organism evidence="2 3">
    <name type="scientific">Caenorhabditis elegans</name>
    <dbReference type="NCBI Taxonomy" id="6239"/>
    <lineage>
        <taxon>Eukaryota</taxon>
        <taxon>Metazoa</taxon>
        <taxon>Ecdysozoa</taxon>
        <taxon>Nematoda</taxon>
        <taxon>Chromadorea</taxon>
        <taxon>Rhabditida</taxon>
        <taxon>Rhabditina</taxon>
        <taxon>Rhabditomorpha</taxon>
        <taxon>Rhabditoidea</taxon>
        <taxon>Rhabditidae</taxon>
        <taxon>Peloderinae</taxon>
        <taxon>Caenorhabditis</taxon>
    </lineage>
</organism>
<dbReference type="FunCoup" id="P91506">
    <property type="interactions" value="1"/>
</dbReference>
<evidence type="ECO:0000313" key="4">
    <source>
        <dbReference type="WormBase" id="T28A11.10"/>
    </source>
</evidence>
<dbReference type="SUPFAM" id="SSF81321">
    <property type="entry name" value="Family A G protein-coupled receptor-like"/>
    <property type="match status" value="1"/>
</dbReference>
<dbReference type="UCSC" id="T28A11.10">
    <property type="organism name" value="c. elegans"/>
</dbReference>
<dbReference type="PANTHER" id="PTHR45907:SF17">
    <property type="entry name" value="SERPENTINE RECEPTOR, CLASS J"/>
    <property type="match status" value="1"/>
</dbReference>
<dbReference type="InParanoid" id="P91506"/>
<feature type="transmembrane region" description="Helical" evidence="1">
    <location>
        <begin position="284"/>
        <end position="306"/>
    </location>
</feature>
<dbReference type="InterPro" id="IPR019423">
    <property type="entry name" value="7TM_GPCR_serpentine_rcpt_Srj"/>
</dbReference>
<feature type="transmembrane region" description="Helical" evidence="1">
    <location>
        <begin position="44"/>
        <end position="66"/>
    </location>
</feature>
<dbReference type="CTD" id="189016"/>
<dbReference type="Proteomes" id="UP000001940">
    <property type="component" value="Chromosome V"/>
</dbReference>
<protein>
    <submittedName>
        <fullName evidence="2">Serpentine Receptor, class J</fullName>
    </submittedName>
</protein>
<dbReference type="SMR" id="P91506"/>
<evidence type="ECO:0000313" key="3">
    <source>
        <dbReference type="Proteomes" id="UP000001940"/>
    </source>
</evidence>